<keyword evidence="6" id="KW-1185">Reference proteome</keyword>
<feature type="domain" description="HTH tetR-type" evidence="4">
    <location>
        <begin position="18"/>
        <end position="78"/>
    </location>
</feature>
<evidence type="ECO:0000256" key="1">
    <source>
        <dbReference type="ARBA" id="ARBA00023125"/>
    </source>
</evidence>
<dbReference type="GO" id="GO:0003700">
    <property type="term" value="F:DNA-binding transcription factor activity"/>
    <property type="evidence" value="ECO:0007669"/>
    <property type="project" value="TreeGrafter"/>
</dbReference>
<dbReference type="PANTHER" id="PTHR30055">
    <property type="entry name" value="HTH-TYPE TRANSCRIPTIONAL REGULATOR RUTR"/>
    <property type="match status" value="1"/>
</dbReference>
<dbReference type="InterPro" id="IPR009057">
    <property type="entry name" value="Homeodomain-like_sf"/>
</dbReference>
<evidence type="ECO:0000256" key="3">
    <source>
        <dbReference type="SAM" id="MobiDB-lite"/>
    </source>
</evidence>
<dbReference type="GO" id="GO:0000976">
    <property type="term" value="F:transcription cis-regulatory region binding"/>
    <property type="evidence" value="ECO:0007669"/>
    <property type="project" value="TreeGrafter"/>
</dbReference>
<evidence type="ECO:0000256" key="2">
    <source>
        <dbReference type="PROSITE-ProRule" id="PRU00335"/>
    </source>
</evidence>
<gene>
    <name evidence="5" type="ORF">HKW67_10820</name>
</gene>
<dbReference type="Gene3D" id="1.10.357.10">
    <property type="entry name" value="Tetracycline Repressor, domain 2"/>
    <property type="match status" value="1"/>
</dbReference>
<dbReference type="AlphaFoldDB" id="A0A6M4IT11"/>
<feature type="DNA-binding region" description="H-T-H motif" evidence="2">
    <location>
        <begin position="41"/>
        <end position="60"/>
    </location>
</feature>
<evidence type="ECO:0000313" key="5">
    <source>
        <dbReference type="EMBL" id="QJR35962.1"/>
    </source>
</evidence>
<dbReference type="PANTHER" id="PTHR30055:SF235">
    <property type="entry name" value="TRANSCRIPTIONAL REGULATORY PROTEIN"/>
    <property type="match status" value="1"/>
</dbReference>
<dbReference type="InterPro" id="IPR001647">
    <property type="entry name" value="HTH_TetR"/>
</dbReference>
<dbReference type="PRINTS" id="PR00455">
    <property type="entry name" value="HTHTETR"/>
</dbReference>
<dbReference type="SUPFAM" id="SSF46689">
    <property type="entry name" value="Homeodomain-like"/>
    <property type="match status" value="1"/>
</dbReference>
<accession>A0A6M4IT11</accession>
<dbReference type="KEGG" id="ggr:HKW67_10820"/>
<keyword evidence="1 2" id="KW-0238">DNA-binding</keyword>
<organism evidence="5 6">
    <name type="scientific">Gemmatimonas groenlandica</name>
    <dbReference type="NCBI Taxonomy" id="2732249"/>
    <lineage>
        <taxon>Bacteria</taxon>
        <taxon>Pseudomonadati</taxon>
        <taxon>Gemmatimonadota</taxon>
        <taxon>Gemmatimonadia</taxon>
        <taxon>Gemmatimonadales</taxon>
        <taxon>Gemmatimonadaceae</taxon>
        <taxon>Gemmatimonas</taxon>
    </lineage>
</organism>
<dbReference type="Proteomes" id="UP000500938">
    <property type="component" value="Chromosome"/>
</dbReference>
<feature type="compositionally biased region" description="Basic and acidic residues" evidence="3">
    <location>
        <begin position="79"/>
        <end position="89"/>
    </location>
</feature>
<dbReference type="PROSITE" id="PS50977">
    <property type="entry name" value="HTH_TETR_2"/>
    <property type="match status" value="1"/>
</dbReference>
<proteinExistence type="predicted"/>
<evidence type="ECO:0000313" key="6">
    <source>
        <dbReference type="Proteomes" id="UP000500938"/>
    </source>
</evidence>
<evidence type="ECO:0000259" key="4">
    <source>
        <dbReference type="PROSITE" id="PS50977"/>
    </source>
</evidence>
<dbReference type="Pfam" id="PF00440">
    <property type="entry name" value="TetR_N"/>
    <property type="match status" value="1"/>
</dbReference>
<dbReference type="InterPro" id="IPR050109">
    <property type="entry name" value="HTH-type_TetR-like_transc_reg"/>
</dbReference>
<feature type="region of interest" description="Disordered" evidence="3">
    <location>
        <begin position="71"/>
        <end position="96"/>
    </location>
</feature>
<dbReference type="EMBL" id="CP053085">
    <property type="protein sequence ID" value="QJR35962.1"/>
    <property type="molecule type" value="Genomic_DNA"/>
</dbReference>
<protein>
    <submittedName>
        <fullName evidence="5">Helix-turn-helix transcriptional regulator</fullName>
    </submittedName>
</protein>
<sequence>MSSTPVRVSRASPRRNAELTRLAIRRAARQLWAERPYDMVGVREIAARAGVTASLVNRYFGTKAELFRQSLESDPDPADLDRRRGEDPKGTGARVSARLHGPLGEVVANIASADPAVSAESERSPFDPTLLLLRSTPSLAARTMVSDRVAGLLLKPLISSIRAQGRSHPEARAAALLSIALGISGLSEIFGQLVPEGEDNEPFRSLLVCIVDAITRWAPVV</sequence>
<name>A0A6M4IT11_9BACT</name>
<reference evidence="5 6" key="1">
    <citation type="submission" date="2020-05" db="EMBL/GenBank/DDBJ databases">
        <title>Complete genome sequence of Gemmatimonas greenlandica TET16.</title>
        <authorList>
            <person name="Zeng Y."/>
        </authorList>
    </citation>
    <scope>NUCLEOTIDE SEQUENCE [LARGE SCALE GENOMIC DNA]</scope>
    <source>
        <strain evidence="5 6">TET16</strain>
    </source>
</reference>